<dbReference type="Proteomes" id="UP001206089">
    <property type="component" value="Unassembled WGS sequence"/>
</dbReference>
<dbReference type="GO" id="GO:0003676">
    <property type="term" value="F:nucleic acid binding"/>
    <property type="evidence" value="ECO:0007669"/>
    <property type="project" value="InterPro"/>
</dbReference>
<dbReference type="Gene3D" id="3.40.1350.10">
    <property type="match status" value="1"/>
</dbReference>
<dbReference type="GO" id="GO:0016787">
    <property type="term" value="F:hydrolase activity"/>
    <property type="evidence" value="ECO:0007669"/>
    <property type="project" value="UniProtKB-KW"/>
</dbReference>
<evidence type="ECO:0000313" key="6">
    <source>
        <dbReference type="Proteomes" id="UP000072083"/>
    </source>
</evidence>
<dbReference type="Pfam" id="PF08722">
    <property type="entry name" value="Tn7_TnsA-like_N"/>
    <property type="match status" value="1"/>
</dbReference>
<evidence type="ECO:0000313" key="3">
    <source>
        <dbReference type="EMBL" id="CYU52003.1"/>
    </source>
</evidence>
<dbReference type="InterPro" id="IPR011335">
    <property type="entry name" value="Restrct_endonuc-II-like"/>
</dbReference>
<dbReference type="GO" id="GO:0004519">
    <property type="term" value="F:endonuclease activity"/>
    <property type="evidence" value="ECO:0007669"/>
    <property type="project" value="UniProtKB-KW"/>
</dbReference>
<protein>
    <submittedName>
        <fullName evidence="5">TnsA endonuclease N-terminal domain-containing protein</fullName>
    </submittedName>
    <submittedName>
        <fullName evidence="4">Transposon Tn7 transposition protein tnsA</fullName>
    </submittedName>
</protein>
<name>A0A0Z8IM85_STRSU</name>
<dbReference type="AlphaFoldDB" id="A0A0Z8IM85"/>
<evidence type="ECO:0000313" key="7">
    <source>
        <dbReference type="Proteomes" id="UP000075193"/>
    </source>
</evidence>
<evidence type="ECO:0000259" key="2">
    <source>
        <dbReference type="Pfam" id="PF08722"/>
    </source>
</evidence>
<keyword evidence="1" id="KW-0378">Hydrolase</keyword>
<dbReference type="Proteomes" id="UP000075193">
    <property type="component" value="Unassembled WGS sequence"/>
</dbReference>
<feature type="domain" description="TnsA endonuclease N-terminal" evidence="2">
    <location>
        <begin position="50"/>
        <end position="127"/>
    </location>
</feature>
<keyword evidence="5" id="KW-0255">Endonuclease</keyword>
<dbReference type="EMBL" id="JANJPK010000007">
    <property type="protein sequence ID" value="MCR1232302.1"/>
    <property type="molecule type" value="Genomic_DNA"/>
</dbReference>
<evidence type="ECO:0000313" key="5">
    <source>
        <dbReference type="EMBL" id="MCR1232302.1"/>
    </source>
</evidence>
<evidence type="ECO:0000256" key="1">
    <source>
        <dbReference type="ARBA" id="ARBA00022801"/>
    </source>
</evidence>
<reference evidence="6 7" key="1">
    <citation type="submission" date="2016-02" db="EMBL/GenBank/DDBJ databases">
        <authorList>
            <consortium name="Pathogen Informatics"/>
        </authorList>
    </citation>
    <scope>NUCLEOTIDE SEQUENCE [LARGE SCALE GENOMIC DNA]</scope>
    <source>
        <strain evidence="3 6">LSS44</strain>
        <strain evidence="4 7">LSS79</strain>
    </source>
</reference>
<keyword evidence="5" id="KW-0540">Nuclease</keyword>
<sequence>MKDIKPIHHNFLASRKYGNNRMIVYSPKLKRKVVLFSNLEYYCYLFLEFDTNVVDFCEQPDIGIKHLYDGKIHSSVADFLVEYKKDTLQIVECKPSSELNNTKVIKQLQIQKEWAIANKISHRIFTEKEVLKKQCSLSNLKRLHTALLQVENLIEPNTCLINSILKVVSEHSVMTINQILSYKMDGISNRNILSMLSYLFHQGKLEIDIHNSLLNQESVVKML</sequence>
<evidence type="ECO:0000313" key="4">
    <source>
        <dbReference type="EMBL" id="CYV38056.1"/>
    </source>
</evidence>
<gene>
    <name evidence="4" type="primary">tnsA</name>
    <name evidence="3" type="ORF">ERS132406_00048</name>
    <name evidence="4" type="ORF">ERS132441_00104</name>
    <name evidence="5" type="ORF">NQD44_04060</name>
</gene>
<dbReference type="Proteomes" id="UP000072083">
    <property type="component" value="Unassembled WGS sequence"/>
</dbReference>
<accession>A0A0Z8IM85</accession>
<organism evidence="4 7">
    <name type="scientific">Streptococcus suis</name>
    <dbReference type="NCBI Taxonomy" id="1307"/>
    <lineage>
        <taxon>Bacteria</taxon>
        <taxon>Bacillati</taxon>
        <taxon>Bacillota</taxon>
        <taxon>Bacilli</taxon>
        <taxon>Lactobacillales</taxon>
        <taxon>Streptococcaceae</taxon>
        <taxon>Streptococcus</taxon>
    </lineage>
</organism>
<dbReference type="EMBL" id="FIGZ01000001">
    <property type="protein sequence ID" value="CYU52003.1"/>
    <property type="molecule type" value="Genomic_DNA"/>
</dbReference>
<dbReference type="EMBL" id="FIIC01000001">
    <property type="protein sequence ID" value="CYV38056.1"/>
    <property type="molecule type" value="Genomic_DNA"/>
</dbReference>
<dbReference type="InterPro" id="IPR011856">
    <property type="entry name" value="tRNA_endonuc-like_dom_sf"/>
</dbReference>
<reference evidence="5" key="2">
    <citation type="submission" date="2022-07" db="EMBL/GenBank/DDBJ databases">
        <authorList>
            <person name="Peng Z."/>
        </authorList>
    </citation>
    <scope>NUCLEOTIDE SEQUENCE</scope>
    <source>
        <strain evidence="5">2022WUSS069</strain>
    </source>
</reference>
<dbReference type="RefSeq" id="WP_044678904.1">
    <property type="nucleotide sequence ID" value="NZ_CEDF01000061.1"/>
</dbReference>
<proteinExistence type="predicted"/>
<dbReference type="SUPFAM" id="SSF52980">
    <property type="entry name" value="Restriction endonuclease-like"/>
    <property type="match status" value="1"/>
</dbReference>
<dbReference type="InterPro" id="IPR014833">
    <property type="entry name" value="TnsA_N"/>
</dbReference>